<feature type="transmembrane region" description="Helical" evidence="6">
    <location>
        <begin position="84"/>
        <end position="102"/>
    </location>
</feature>
<dbReference type="Proteomes" id="UP000001572">
    <property type="component" value="Chromosome"/>
</dbReference>
<organism evidence="8 9">
    <name type="scientific">Alkaliphilus metalliredigens (strain QYMF)</name>
    <dbReference type="NCBI Taxonomy" id="293826"/>
    <lineage>
        <taxon>Bacteria</taxon>
        <taxon>Bacillati</taxon>
        <taxon>Bacillota</taxon>
        <taxon>Clostridia</taxon>
        <taxon>Peptostreptococcales</taxon>
        <taxon>Natronincolaceae</taxon>
        <taxon>Alkaliphilus</taxon>
    </lineage>
</organism>
<gene>
    <name evidence="8" type="ordered locus">Amet_0048</name>
</gene>
<dbReference type="OrthoDB" id="9812980at2"/>
<evidence type="ECO:0000256" key="3">
    <source>
        <dbReference type="ARBA" id="ARBA00022692"/>
    </source>
</evidence>
<keyword evidence="4 6" id="KW-1133">Transmembrane helix</keyword>
<dbReference type="eggNOG" id="COG0398">
    <property type="taxonomic scope" value="Bacteria"/>
</dbReference>
<dbReference type="STRING" id="293826.Amet_0048"/>
<evidence type="ECO:0000313" key="9">
    <source>
        <dbReference type="Proteomes" id="UP000001572"/>
    </source>
</evidence>
<evidence type="ECO:0000259" key="7">
    <source>
        <dbReference type="Pfam" id="PF09335"/>
    </source>
</evidence>
<name>A6TJC3_ALKMQ</name>
<evidence type="ECO:0000313" key="8">
    <source>
        <dbReference type="EMBL" id="ABR46291.1"/>
    </source>
</evidence>
<dbReference type="InterPro" id="IPR032816">
    <property type="entry name" value="VTT_dom"/>
</dbReference>
<feature type="transmembrane region" description="Helical" evidence="6">
    <location>
        <begin position="161"/>
        <end position="179"/>
    </location>
</feature>
<comment type="similarity">
    <text evidence="6">Belongs to the TVP38/TMEM64 family.</text>
</comment>
<evidence type="ECO:0000256" key="4">
    <source>
        <dbReference type="ARBA" id="ARBA00022989"/>
    </source>
</evidence>
<accession>A6TJC3</accession>
<dbReference type="InterPro" id="IPR015414">
    <property type="entry name" value="TMEM64"/>
</dbReference>
<feature type="transmembrane region" description="Helical" evidence="6">
    <location>
        <begin position="185"/>
        <end position="208"/>
    </location>
</feature>
<dbReference type="Pfam" id="PF09335">
    <property type="entry name" value="VTT_dom"/>
    <property type="match status" value="1"/>
</dbReference>
<dbReference type="RefSeq" id="WP_011971200.1">
    <property type="nucleotide sequence ID" value="NC_009633.1"/>
</dbReference>
<keyword evidence="2 6" id="KW-1003">Cell membrane</keyword>
<protein>
    <recommendedName>
        <fullName evidence="6">TVP38/TMEM64 family membrane protein</fullName>
    </recommendedName>
</protein>
<dbReference type="PANTHER" id="PTHR12677:SF59">
    <property type="entry name" value="GOLGI APPARATUS MEMBRANE PROTEIN TVP38-RELATED"/>
    <property type="match status" value="1"/>
</dbReference>
<reference evidence="9" key="1">
    <citation type="journal article" date="2016" name="Genome Announc.">
        <title>Complete genome sequence of Alkaliphilus metalliredigens strain QYMF, an alkaliphilic and metal-reducing bacterium isolated from borax-contaminated leachate ponds.</title>
        <authorList>
            <person name="Hwang C."/>
            <person name="Copeland A."/>
            <person name="Lucas S."/>
            <person name="Lapidus A."/>
            <person name="Barry K."/>
            <person name="Detter J.C."/>
            <person name="Glavina Del Rio T."/>
            <person name="Hammon N."/>
            <person name="Israni S."/>
            <person name="Dalin E."/>
            <person name="Tice H."/>
            <person name="Pitluck S."/>
            <person name="Chertkov O."/>
            <person name="Brettin T."/>
            <person name="Bruce D."/>
            <person name="Han C."/>
            <person name="Schmutz J."/>
            <person name="Larimer F."/>
            <person name="Land M.L."/>
            <person name="Hauser L."/>
            <person name="Kyrpides N."/>
            <person name="Mikhailova N."/>
            <person name="Ye Q."/>
            <person name="Zhou J."/>
            <person name="Richardson P."/>
            <person name="Fields M.W."/>
        </authorList>
    </citation>
    <scope>NUCLEOTIDE SEQUENCE [LARGE SCALE GENOMIC DNA]</scope>
    <source>
        <strain evidence="9">QYMF</strain>
    </source>
</reference>
<feature type="domain" description="VTT" evidence="7">
    <location>
        <begin position="65"/>
        <end position="182"/>
    </location>
</feature>
<evidence type="ECO:0000256" key="1">
    <source>
        <dbReference type="ARBA" id="ARBA00004651"/>
    </source>
</evidence>
<keyword evidence="9" id="KW-1185">Reference proteome</keyword>
<dbReference type="AlphaFoldDB" id="A6TJC3"/>
<proteinExistence type="inferred from homology"/>
<feature type="transmembrane region" description="Helical" evidence="6">
    <location>
        <begin position="6"/>
        <end position="24"/>
    </location>
</feature>
<dbReference type="GO" id="GO:0005886">
    <property type="term" value="C:plasma membrane"/>
    <property type="evidence" value="ECO:0007669"/>
    <property type="project" value="UniProtKB-SubCell"/>
</dbReference>
<evidence type="ECO:0000256" key="2">
    <source>
        <dbReference type="ARBA" id="ARBA00022475"/>
    </source>
</evidence>
<dbReference type="PANTHER" id="PTHR12677">
    <property type="entry name" value="GOLGI APPARATUS MEMBRANE PROTEIN TVP38-RELATED"/>
    <property type="match status" value="1"/>
</dbReference>
<dbReference type="EMBL" id="CP000724">
    <property type="protein sequence ID" value="ABR46291.1"/>
    <property type="molecule type" value="Genomic_DNA"/>
</dbReference>
<dbReference type="HOGENOM" id="CLU_038944_8_2_9"/>
<evidence type="ECO:0000256" key="5">
    <source>
        <dbReference type="ARBA" id="ARBA00023136"/>
    </source>
</evidence>
<feature type="transmembrane region" description="Helical" evidence="6">
    <location>
        <begin position="45"/>
        <end position="78"/>
    </location>
</feature>
<comment type="subcellular location">
    <subcellularLocation>
        <location evidence="1 6">Cell membrane</location>
        <topology evidence="1 6">Multi-pass membrane protein</topology>
    </subcellularLocation>
</comment>
<dbReference type="KEGG" id="amt:Amet_0048"/>
<sequence>MNKKKSFIKIVAIVIILGIVYTLNNQGLFGVSLDVDRIQKFVQDAGVWGVLVYILINTIRPFLFIPTAALFITGGIIFGAVQGSIYNLIGLICACSLAYFVARKFEGPFRKLVGEKYVSKLYGVEGRKAVKALFIMRVTPGFPIDPISFGAGLVNMNYRKFFLGTLLGIAPKAIIYTFLGDQIDNLYSVQTMVALGILVLLATTSYFVDV</sequence>
<keyword evidence="3 6" id="KW-0812">Transmembrane</keyword>
<evidence type="ECO:0000256" key="6">
    <source>
        <dbReference type="RuleBase" id="RU366058"/>
    </source>
</evidence>
<keyword evidence="5 6" id="KW-0472">Membrane</keyword>